<dbReference type="EMBL" id="VUJU01003478">
    <property type="protein sequence ID" value="KAF0757760.1"/>
    <property type="molecule type" value="Genomic_DNA"/>
</dbReference>
<sequence length="56" mass="6591">MGYSLNVEHLIHMAIDAKNGHINQHFLVRLLEVMVRHTNLHKYYVDFSGDDKNRAQ</sequence>
<dbReference type="AlphaFoldDB" id="A0A6G0YKR0"/>
<dbReference type="OrthoDB" id="6628340at2759"/>
<gene>
    <name evidence="1" type="ORF">FWK35_00019329</name>
</gene>
<dbReference type="Proteomes" id="UP000478052">
    <property type="component" value="Unassembled WGS sequence"/>
</dbReference>
<evidence type="ECO:0000313" key="2">
    <source>
        <dbReference type="Proteomes" id="UP000478052"/>
    </source>
</evidence>
<evidence type="ECO:0000313" key="1">
    <source>
        <dbReference type="EMBL" id="KAF0757760.1"/>
    </source>
</evidence>
<name>A0A6G0YKR0_APHCR</name>
<protein>
    <submittedName>
        <fullName evidence="1">Uncharacterized protein</fullName>
    </submittedName>
</protein>
<organism evidence="1 2">
    <name type="scientific">Aphis craccivora</name>
    <name type="common">Cowpea aphid</name>
    <dbReference type="NCBI Taxonomy" id="307492"/>
    <lineage>
        <taxon>Eukaryota</taxon>
        <taxon>Metazoa</taxon>
        <taxon>Ecdysozoa</taxon>
        <taxon>Arthropoda</taxon>
        <taxon>Hexapoda</taxon>
        <taxon>Insecta</taxon>
        <taxon>Pterygota</taxon>
        <taxon>Neoptera</taxon>
        <taxon>Paraneoptera</taxon>
        <taxon>Hemiptera</taxon>
        <taxon>Sternorrhyncha</taxon>
        <taxon>Aphidomorpha</taxon>
        <taxon>Aphidoidea</taxon>
        <taxon>Aphididae</taxon>
        <taxon>Aphidini</taxon>
        <taxon>Aphis</taxon>
        <taxon>Aphis</taxon>
    </lineage>
</organism>
<proteinExistence type="predicted"/>
<comment type="caution">
    <text evidence="1">The sequence shown here is derived from an EMBL/GenBank/DDBJ whole genome shotgun (WGS) entry which is preliminary data.</text>
</comment>
<reference evidence="1 2" key="1">
    <citation type="submission" date="2019-08" db="EMBL/GenBank/DDBJ databases">
        <title>Whole genome of Aphis craccivora.</title>
        <authorList>
            <person name="Voronova N.V."/>
            <person name="Shulinski R.S."/>
            <person name="Bandarenka Y.V."/>
            <person name="Zhorov D.G."/>
            <person name="Warner D."/>
        </authorList>
    </citation>
    <scope>NUCLEOTIDE SEQUENCE [LARGE SCALE GENOMIC DNA]</scope>
    <source>
        <strain evidence="1">180601</strain>
        <tissue evidence="1">Whole Body</tissue>
    </source>
</reference>
<keyword evidence="2" id="KW-1185">Reference proteome</keyword>
<accession>A0A6G0YKR0</accession>
<feature type="non-terminal residue" evidence="1">
    <location>
        <position position="56"/>
    </location>
</feature>